<evidence type="ECO:0000313" key="13">
    <source>
        <dbReference type="EMBL" id="KAF7359515.1"/>
    </source>
</evidence>
<dbReference type="Pfam" id="PF00249">
    <property type="entry name" value="Myb_DNA-binding"/>
    <property type="match status" value="1"/>
</dbReference>
<dbReference type="CDD" id="cd00167">
    <property type="entry name" value="SANT"/>
    <property type="match status" value="1"/>
</dbReference>
<dbReference type="PROSITE" id="PS50934">
    <property type="entry name" value="SWIRM"/>
    <property type="match status" value="1"/>
</dbReference>
<feature type="compositionally biased region" description="Polar residues" evidence="8">
    <location>
        <begin position="795"/>
        <end position="806"/>
    </location>
</feature>
<dbReference type="GO" id="GO:0046982">
    <property type="term" value="F:protein heterodimerization activity"/>
    <property type="evidence" value="ECO:0007669"/>
    <property type="project" value="InterPro"/>
</dbReference>
<dbReference type="GO" id="GO:0005634">
    <property type="term" value="C:nucleus"/>
    <property type="evidence" value="ECO:0007669"/>
    <property type="project" value="UniProtKB-SubCell"/>
</dbReference>
<feature type="compositionally biased region" description="Basic and acidic residues" evidence="8">
    <location>
        <begin position="645"/>
        <end position="656"/>
    </location>
</feature>
<dbReference type="InterPro" id="IPR007526">
    <property type="entry name" value="SWIRM"/>
</dbReference>
<feature type="domain" description="SWIRM" evidence="10">
    <location>
        <begin position="656"/>
        <end position="752"/>
    </location>
</feature>
<keyword evidence="3" id="KW-0863">Zinc-finger</keyword>
<dbReference type="GO" id="GO:0006357">
    <property type="term" value="P:regulation of transcription by RNA polymerase II"/>
    <property type="evidence" value="ECO:0007669"/>
    <property type="project" value="TreeGrafter"/>
</dbReference>
<dbReference type="Gene3D" id="1.10.10.60">
    <property type="entry name" value="Homeodomain-like"/>
    <property type="match status" value="1"/>
</dbReference>
<name>A0A8H7D2W3_9AGAR</name>
<dbReference type="OrthoDB" id="270417at2759"/>
<organism evidence="13 14">
    <name type="scientific">Mycena sanguinolenta</name>
    <dbReference type="NCBI Taxonomy" id="230812"/>
    <lineage>
        <taxon>Eukaryota</taxon>
        <taxon>Fungi</taxon>
        <taxon>Dikarya</taxon>
        <taxon>Basidiomycota</taxon>
        <taxon>Agaricomycotina</taxon>
        <taxon>Agaricomycetes</taxon>
        <taxon>Agaricomycetidae</taxon>
        <taxon>Agaricales</taxon>
        <taxon>Marasmiineae</taxon>
        <taxon>Mycenaceae</taxon>
        <taxon>Mycena</taxon>
    </lineage>
</organism>
<evidence type="ECO:0000256" key="1">
    <source>
        <dbReference type="ARBA" id="ARBA00004123"/>
    </source>
</evidence>
<feature type="domain" description="Myb-like" evidence="9">
    <location>
        <begin position="269"/>
        <end position="312"/>
    </location>
</feature>
<evidence type="ECO:0000259" key="10">
    <source>
        <dbReference type="PROSITE" id="PS50934"/>
    </source>
</evidence>
<dbReference type="PROSITE" id="PS51293">
    <property type="entry name" value="SANT"/>
    <property type="match status" value="1"/>
</dbReference>
<dbReference type="PROSITE" id="PS50090">
    <property type="entry name" value="MYB_LIKE"/>
    <property type="match status" value="1"/>
</dbReference>
<dbReference type="GO" id="GO:0070461">
    <property type="term" value="C:SAGA-type complex"/>
    <property type="evidence" value="ECO:0007669"/>
    <property type="project" value="TreeGrafter"/>
</dbReference>
<dbReference type="InterPro" id="IPR009072">
    <property type="entry name" value="Histone-fold"/>
</dbReference>
<keyword evidence="14" id="KW-1185">Reference proteome</keyword>
<keyword evidence="2" id="KW-0479">Metal-binding</keyword>
<dbReference type="Proteomes" id="UP000623467">
    <property type="component" value="Unassembled WGS sequence"/>
</dbReference>
<evidence type="ECO:0000259" key="12">
    <source>
        <dbReference type="PROSITE" id="PS51294"/>
    </source>
</evidence>
<evidence type="ECO:0000256" key="2">
    <source>
        <dbReference type="ARBA" id="ARBA00022723"/>
    </source>
</evidence>
<dbReference type="AlphaFoldDB" id="A0A8H7D2W3"/>
<comment type="subcellular location">
    <subcellularLocation>
        <location evidence="1">Nucleus</location>
    </subcellularLocation>
</comment>
<evidence type="ECO:0000256" key="5">
    <source>
        <dbReference type="ARBA" id="ARBA00023015"/>
    </source>
</evidence>
<dbReference type="Gene3D" id="1.10.20.10">
    <property type="entry name" value="Histone, subunit A"/>
    <property type="match status" value="1"/>
</dbReference>
<comment type="caution">
    <text evidence="13">The sequence shown here is derived from an EMBL/GenBank/DDBJ whole genome shotgun (WGS) entry which is preliminary data.</text>
</comment>
<evidence type="ECO:0000313" key="14">
    <source>
        <dbReference type="Proteomes" id="UP000623467"/>
    </source>
</evidence>
<dbReference type="FunFam" id="1.10.10.10:FF:000087">
    <property type="entry name" value="Transcriptional adapter 2"/>
    <property type="match status" value="1"/>
</dbReference>
<feature type="region of interest" description="Disordered" evidence="8">
    <location>
        <begin position="770"/>
        <end position="806"/>
    </location>
</feature>
<feature type="region of interest" description="Disordered" evidence="8">
    <location>
        <begin position="113"/>
        <end position="175"/>
    </location>
</feature>
<dbReference type="GO" id="GO:0008270">
    <property type="term" value="F:zinc ion binding"/>
    <property type="evidence" value="ECO:0007669"/>
    <property type="project" value="UniProtKB-KW"/>
</dbReference>
<evidence type="ECO:0000256" key="3">
    <source>
        <dbReference type="ARBA" id="ARBA00022771"/>
    </source>
</evidence>
<keyword evidence="6" id="KW-0804">Transcription</keyword>
<dbReference type="EMBL" id="JACAZH010000009">
    <property type="protein sequence ID" value="KAF7359515.1"/>
    <property type="molecule type" value="Genomic_DNA"/>
</dbReference>
<dbReference type="InterPro" id="IPR017884">
    <property type="entry name" value="SANT_dom"/>
</dbReference>
<evidence type="ECO:0000256" key="6">
    <source>
        <dbReference type="ARBA" id="ARBA00023163"/>
    </source>
</evidence>
<dbReference type="InterPro" id="IPR009057">
    <property type="entry name" value="Homeodomain-like_sf"/>
</dbReference>
<feature type="compositionally biased region" description="Basic and acidic residues" evidence="8">
    <location>
        <begin position="627"/>
        <end position="637"/>
    </location>
</feature>
<feature type="compositionally biased region" description="Acidic residues" evidence="8">
    <location>
        <begin position="135"/>
        <end position="175"/>
    </location>
</feature>
<evidence type="ECO:0000256" key="7">
    <source>
        <dbReference type="ARBA" id="ARBA00023242"/>
    </source>
</evidence>
<keyword evidence="4" id="KW-0862">Zinc</keyword>
<feature type="domain" description="SANT" evidence="11">
    <location>
        <begin position="264"/>
        <end position="316"/>
    </location>
</feature>
<sequence>MPRKDAQGGSISAQAQQDLVSEGIENYELPKSLVTRIARSALPENVKMQKETVLSLIKGSTVFINYLVYRELAKTDKSKKGSSNVNSSAPKGKSASIASTPKSVKIILPPSAVASGSADVNPTESISTGPGMAMDVDEEVNVEDPAADGEGEGERREEEEEEPEEPEEDDIDEEPEELVDTVALDEQVMQQDARGLEEPAADMDRLVNPASSLSAIPVHVTLHTPFASNAPTQFANLKTEWTYALLAFAQERNLGITEFNSYPIFSPDWGADEELLLLKGIASHGLGNWKKIAEHVGTQTKEECEKHYNSVYVDSPDWPLPPMDLKFDIAPEEFQEAKRRRITEMNAMPISPPKAAPTSAPGIHEVATFLPGRLEFEHELDNEAEDLVKDLEFGVCLEFDGDQIPEDENDPDVKARIRWEEDKRNGVVPGSVVVIPERKMSHKGKGPLPVNGSNGVVNGARVNGDAAAHSSSSQSEDVVMGNTNGTGTVDDEEEVTPLPPIETQHSLTFKLTLLEMYFQRVEKRLESKALMFDRGLLEYKKIQAAEKKRPKEEKDIIHRLRPFARLQTAEDYESFSADILYEAMLRKKIQDLQQYRRLGLSTAADIDKYINDVAKRTQVKINPREYSLSDKKGRQSLDRSSQAPEGRKSHDRETSPKLDITAPTNARKRVLLLHLLTPVEQTLCSQLRILPKPYLVVKETLVREYARRGGKLRRREARDLVKIDVNKTSRVWDFLAQAGFLQINAEPSISNPTSSPAVQLSATPSLAATSVPSTPVLPNGSSSSPAVATPLLGSQPMSWTPSTGTT</sequence>
<dbReference type="SUPFAM" id="SSF47113">
    <property type="entry name" value="Histone-fold"/>
    <property type="match status" value="1"/>
</dbReference>
<dbReference type="Pfam" id="PF04433">
    <property type="entry name" value="SWIRM"/>
    <property type="match status" value="1"/>
</dbReference>
<dbReference type="FunFam" id="1.10.10.60:FF:000115">
    <property type="entry name" value="Transcriptional adapter 2"/>
    <property type="match status" value="1"/>
</dbReference>
<dbReference type="GO" id="GO:0006338">
    <property type="term" value="P:chromatin remodeling"/>
    <property type="evidence" value="ECO:0007669"/>
    <property type="project" value="TreeGrafter"/>
</dbReference>
<dbReference type="PROSITE" id="PS51294">
    <property type="entry name" value="HTH_MYB"/>
    <property type="match status" value="1"/>
</dbReference>
<dbReference type="InterPro" id="IPR036388">
    <property type="entry name" value="WH-like_DNA-bd_sf"/>
</dbReference>
<dbReference type="Gene3D" id="1.10.10.10">
    <property type="entry name" value="Winged helix-like DNA-binding domain superfamily/Winged helix DNA-binding domain"/>
    <property type="match status" value="1"/>
</dbReference>
<gene>
    <name evidence="13" type="ORF">MSAN_01294500</name>
</gene>
<feature type="region of interest" description="Disordered" evidence="8">
    <location>
        <begin position="624"/>
        <end position="660"/>
    </location>
</feature>
<accession>A0A8H7D2W3</accession>
<reference evidence="13" key="1">
    <citation type="submission" date="2020-05" db="EMBL/GenBank/DDBJ databases">
        <title>Mycena genomes resolve the evolution of fungal bioluminescence.</title>
        <authorList>
            <person name="Tsai I.J."/>
        </authorList>
    </citation>
    <scope>NUCLEOTIDE SEQUENCE</scope>
    <source>
        <strain evidence="13">160909Yilan</strain>
    </source>
</reference>
<dbReference type="InterPro" id="IPR017930">
    <property type="entry name" value="Myb_dom"/>
</dbReference>
<dbReference type="GO" id="GO:0003682">
    <property type="term" value="F:chromatin binding"/>
    <property type="evidence" value="ECO:0007669"/>
    <property type="project" value="TreeGrafter"/>
</dbReference>
<feature type="domain" description="HTH myb-type" evidence="12">
    <location>
        <begin position="269"/>
        <end position="316"/>
    </location>
</feature>
<keyword evidence="5" id="KW-0805">Transcription regulation</keyword>
<dbReference type="PANTHER" id="PTHR12374">
    <property type="entry name" value="TRANSCRIPTIONAL ADAPTOR 2 ADA2 -RELATED"/>
    <property type="match status" value="1"/>
</dbReference>
<feature type="region of interest" description="Disordered" evidence="8">
    <location>
        <begin position="77"/>
        <end position="98"/>
    </location>
</feature>
<evidence type="ECO:0000256" key="8">
    <source>
        <dbReference type="SAM" id="MobiDB-lite"/>
    </source>
</evidence>
<proteinExistence type="predicted"/>
<dbReference type="GO" id="GO:0003713">
    <property type="term" value="F:transcription coactivator activity"/>
    <property type="evidence" value="ECO:0007669"/>
    <property type="project" value="TreeGrafter"/>
</dbReference>
<dbReference type="PANTHER" id="PTHR12374:SF20">
    <property type="entry name" value="TRANSCRIPTIONAL ADAPTER 2-ALPHA"/>
    <property type="match status" value="1"/>
</dbReference>
<dbReference type="SMART" id="SM00717">
    <property type="entry name" value="SANT"/>
    <property type="match status" value="1"/>
</dbReference>
<keyword evidence="7" id="KW-0539">Nucleus</keyword>
<evidence type="ECO:0000259" key="9">
    <source>
        <dbReference type="PROSITE" id="PS50090"/>
    </source>
</evidence>
<evidence type="ECO:0000259" key="11">
    <source>
        <dbReference type="PROSITE" id="PS51293"/>
    </source>
</evidence>
<dbReference type="InterPro" id="IPR001005">
    <property type="entry name" value="SANT/Myb"/>
</dbReference>
<dbReference type="CDD" id="cd22928">
    <property type="entry name" value="HFD_POLE3_DPB4"/>
    <property type="match status" value="1"/>
</dbReference>
<evidence type="ECO:0000256" key="4">
    <source>
        <dbReference type="ARBA" id="ARBA00022833"/>
    </source>
</evidence>
<protein>
    <submittedName>
        <fullName evidence="13">Transcriptional adapter 2</fullName>
    </submittedName>
</protein>
<dbReference type="SUPFAM" id="SSF46689">
    <property type="entry name" value="Homeodomain-like"/>
    <property type="match status" value="2"/>
</dbReference>
<feature type="compositionally biased region" description="Polar residues" evidence="8">
    <location>
        <begin position="118"/>
        <end position="128"/>
    </location>
</feature>